<protein>
    <recommendedName>
        <fullName evidence="1">AB hydrolase-1 domain-containing protein</fullName>
    </recommendedName>
</protein>
<evidence type="ECO:0000313" key="3">
    <source>
        <dbReference type="Proteomes" id="UP000057737"/>
    </source>
</evidence>
<proteinExistence type="predicted"/>
<organism evidence="2 3">
    <name type="scientific">Bradyrhizobium macuxiense</name>
    <dbReference type="NCBI Taxonomy" id="1755647"/>
    <lineage>
        <taxon>Bacteria</taxon>
        <taxon>Pseudomonadati</taxon>
        <taxon>Pseudomonadota</taxon>
        <taxon>Alphaproteobacteria</taxon>
        <taxon>Hyphomicrobiales</taxon>
        <taxon>Nitrobacteraceae</taxon>
        <taxon>Bradyrhizobium</taxon>
    </lineage>
</organism>
<dbReference type="InterPro" id="IPR050266">
    <property type="entry name" value="AB_hydrolase_sf"/>
</dbReference>
<dbReference type="InterPro" id="IPR029058">
    <property type="entry name" value="AB_hydrolase_fold"/>
</dbReference>
<dbReference type="GO" id="GO:0046464">
    <property type="term" value="P:acylglycerol catabolic process"/>
    <property type="evidence" value="ECO:0007669"/>
    <property type="project" value="TreeGrafter"/>
</dbReference>
<dbReference type="AlphaFoldDB" id="A0A109JGE9"/>
<dbReference type="Gene3D" id="3.40.50.1820">
    <property type="entry name" value="alpha/beta hydrolase"/>
    <property type="match status" value="1"/>
</dbReference>
<feature type="domain" description="AB hydrolase-1" evidence="1">
    <location>
        <begin position="43"/>
        <end position="284"/>
    </location>
</feature>
<dbReference type="EMBL" id="LNCU01000107">
    <property type="protein sequence ID" value="KWV48525.1"/>
    <property type="molecule type" value="Genomic_DNA"/>
</dbReference>
<accession>A0A109JGE9</accession>
<gene>
    <name evidence="2" type="ORF">AS156_18850</name>
</gene>
<dbReference type="PANTHER" id="PTHR43798">
    <property type="entry name" value="MONOACYLGLYCEROL LIPASE"/>
    <property type="match status" value="1"/>
</dbReference>
<evidence type="ECO:0000259" key="1">
    <source>
        <dbReference type="Pfam" id="PF00561"/>
    </source>
</evidence>
<sequence>MADSTEDYKSIWLHLYDLPFSHGYVTAGGVRTRYIQAGEKNAPALIMLHGMGGSWENCFGNIRAHAAHFNTFAFDMLGHGLTAKPDKVLEVSDYVAHLKNFMDEMQIAQASFIGVSLGSWVATKFATLYPDRVAKVTMISAWGRPQTDKPVPPDVRERMGRARSSRLEAVANPTWTAMEAVFEGLIADPKKRIPDLLAVRQAIYRQPEMQRSMANILGGIEPDIWKRNALTDDEVSKIGNPYLIIAAIDSKDVFLESSYAYSKLIPNARLVELTGASHWAQWERVDEFNRINLEFLLTK</sequence>
<reference evidence="2 3" key="1">
    <citation type="submission" date="2015-11" db="EMBL/GenBank/DDBJ databases">
        <title>Draft Genome Sequence of the Strain BR 10303 (Bradyrhizobium sp.) isolated from nodules of Centrolobium paraense.</title>
        <authorList>
            <person name="Zelli J.E."/>
            <person name="Simoes-Araujo J.L."/>
            <person name="Barauna A.C."/>
            <person name="Silva K."/>
        </authorList>
    </citation>
    <scope>NUCLEOTIDE SEQUENCE [LARGE SCALE GENOMIC DNA]</scope>
    <source>
        <strain evidence="2 3">BR 10303</strain>
    </source>
</reference>
<dbReference type="PANTHER" id="PTHR43798:SF5">
    <property type="entry name" value="MONOACYLGLYCEROL LIPASE ABHD6"/>
    <property type="match status" value="1"/>
</dbReference>
<dbReference type="SUPFAM" id="SSF53474">
    <property type="entry name" value="alpha/beta-Hydrolases"/>
    <property type="match status" value="1"/>
</dbReference>
<dbReference type="GO" id="GO:0016020">
    <property type="term" value="C:membrane"/>
    <property type="evidence" value="ECO:0007669"/>
    <property type="project" value="TreeGrafter"/>
</dbReference>
<dbReference type="Proteomes" id="UP000057737">
    <property type="component" value="Unassembled WGS sequence"/>
</dbReference>
<comment type="caution">
    <text evidence="2">The sequence shown here is derived from an EMBL/GenBank/DDBJ whole genome shotgun (WGS) entry which is preliminary data.</text>
</comment>
<dbReference type="Pfam" id="PF00561">
    <property type="entry name" value="Abhydrolase_1"/>
    <property type="match status" value="1"/>
</dbReference>
<dbReference type="GO" id="GO:0047372">
    <property type="term" value="F:monoacylglycerol lipase activity"/>
    <property type="evidence" value="ECO:0007669"/>
    <property type="project" value="TreeGrafter"/>
</dbReference>
<dbReference type="RefSeq" id="WP_066513617.1">
    <property type="nucleotide sequence ID" value="NZ_LNCU01000107.1"/>
</dbReference>
<dbReference type="InterPro" id="IPR000073">
    <property type="entry name" value="AB_hydrolase_1"/>
</dbReference>
<evidence type="ECO:0000313" key="2">
    <source>
        <dbReference type="EMBL" id="KWV48525.1"/>
    </source>
</evidence>
<name>A0A109JGE9_9BRAD</name>
<keyword evidence="3" id="KW-1185">Reference proteome</keyword>
<dbReference type="OrthoDB" id="9799612at2"/>